<evidence type="ECO:0000313" key="4">
    <source>
        <dbReference type="Proteomes" id="UP001151699"/>
    </source>
</evidence>
<name>A0A9Q0MWM2_9DIPT</name>
<feature type="coiled-coil region" evidence="1">
    <location>
        <begin position="21"/>
        <end position="48"/>
    </location>
</feature>
<dbReference type="EMBL" id="WJQU01000003">
    <property type="protein sequence ID" value="KAJ6639371.1"/>
    <property type="molecule type" value="Genomic_DNA"/>
</dbReference>
<evidence type="ECO:0000256" key="2">
    <source>
        <dbReference type="SAM" id="MobiDB-lite"/>
    </source>
</evidence>
<sequence length="288" mass="32808">MKMENLKKSRYSLRGLFTKVVNKLDEQLHQENQSRKELNALLASIEHKAGQIAELDKQINNLMLADEQIKPEEFDKIYESCYTKLHSTPHYRTTNIEILITKNLIKIFSNFSKLLACSIPESIYSGNYTLVAIRDIRLSCRFQVTAAKSELHKDHSSTYCFSLLSLYRPVEAKFSLVMPKRDPKSTADLEEEYEEKILQSDTDDGNCPDFSNTINSFGKLIVDSHATTNPIPYSNLDTSPLQPRSGANSAYIEASKKRNRSEDTLPVDTTNPIKKHRSITDMFTMADA</sequence>
<organism evidence="3 4">
    <name type="scientific">Pseudolycoriella hygida</name>
    <dbReference type="NCBI Taxonomy" id="35572"/>
    <lineage>
        <taxon>Eukaryota</taxon>
        <taxon>Metazoa</taxon>
        <taxon>Ecdysozoa</taxon>
        <taxon>Arthropoda</taxon>
        <taxon>Hexapoda</taxon>
        <taxon>Insecta</taxon>
        <taxon>Pterygota</taxon>
        <taxon>Neoptera</taxon>
        <taxon>Endopterygota</taxon>
        <taxon>Diptera</taxon>
        <taxon>Nematocera</taxon>
        <taxon>Sciaroidea</taxon>
        <taxon>Sciaridae</taxon>
        <taxon>Pseudolycoriella</taxon>
    </lineage>
</organism>
<evidence type="ECO:0000313" key="3">
    <source>
        <dbReference type="EMBL" id="KAJ6639371.1"/>
    </source>
</evidence>
<proteinExistence type="predicted"/>
<feature type="non-terminal residue" evidence="3">
    <location>
        <position position="1"/>
    </location>
</feature>
<protein>
    <submittedName>
        <fullName evidence="3">Uncharacterized protein</fullName>
    </submittedName>
</protein>
<keyword evidence="4" id="KW-1185">Reference proteome</keyword>
<comment type="caution">
    <text evidence="3">The sequence shown here is derived from an EMBL/GenBank/DDBJ whole genome shotgun (WGS) entry which is preliminary data.</text>
</comment>
<feature type="compositionally biased region" description="Basic and acidic residues" evidence="2">
    <location>
        <begin position="254"/>
        <end position="263"/>
    </location>
</feature>
<dbReference type="AlphaFoldDB" id="A0A9Q0MWM2"/>
<reference evidence="3" key="1">
    <citation type="submission" date="2022-07" db="EMBL/GenBank/DDBJ databases">
        <authorList>
            <person name="Trinca V."/>
            <person name="Uliana J.V.C."/>
            <person name="Torres T.T."/>
            <person name="Ward R.J."/>
            <person name="Monesi N."/>
        </authorList>
    </citation>
    <scope>NUCLEOTIDE SEQUENCE</scope>
    <source>
        <strain evidence="3">HSMRA1968</strain>
        <tissue evidence="3">Whole embryos</tissue>
    </source>
</reference>
<accession>A0A9Q0MWM2</accession>
<keyword evidence="1" id="KW-0175">Coiled coil</keyword>
<gene>
    <name evidence="3" type="ORF">Bhyg_12115</name>
</gene>
<feature type="region of interest" description="Disordered" evidence="2">
    <location>
        <begin position="233"/>
        <end position="272"/>
    </location>
</feature>
<evidence type="ECO:0000256" key="1">
    <source>
        <dbReference type="SAM" id="Coils"/>
    </source>
</evidence>
<dbReference type="Proteomes" id="UP001151699">
    <property type="component" value="Chromosome X"/>
</dbReference>
<feature type="compositionally biased region" description="Polar residues" evidence="2">
    <location>
        <begin position="233"/>
        <end position="248"/>
    </location>
</feature>